<dbReference type="PANTHER" id="PTHR45652:SF8">
    <property type="entry name" value="NEUROFILAMENT LIGHT POLYPEPTIDE"/>
    <property type="match status" value="1"/>
</dbReference>
<evidence type="ECO:0000256" key="7">
    <source>
        <dbReference type="SAM" id="Coils"/>
    </source>
</evidence>
<sequence length="576" mass="64801">MASLGFDPFFPSSHRRRVVLRSSGGSGGYGGPSRSRSVFTSYSTPHYALTASSGRELDLGQAAQVSSELKAVRTAEKAQLQELNDRFAGFIERVHHLELQNRALEAQLQALRQRHGEPTCLRSIYEQEVRALRAAVEQAREERQAAQERRRQLEEALRALQGRYEDEVLTRQESECRLVEARKGAEEAALGRAEEEKRLDMLLDEMAFLKRLHEGEITELQAQLRYSSQVSVETEVAKPDLSVALRDIRGQYERLAQQNMQSAEEWFRSKVSTMAETTARHSDDIRLARDEAGEFRRLLKARDLEIQACQSLNHALEQQLLEAEDRQSAEVTNMQDVIAQLEDELRSMKNEMARYLKEYQDLLNVKMALDIEIAAYRKLLEGEETRFNVGGVGGMSSVFSHTISSTPSFGRPVFSVQASLSSGAPYLLGTRLLSSSLFSDDLITSSRAQQAEASPAKEEEEEEEKEEEEEEEKEEEEEGGNEGEGDEDKKEEEEEEGEGEEEAQEVKEGEGEEDAGGEEEEAGEEEEDAEGGEEGEKEGGEEEEGGDEEEEEEKGEDKKSPEEEKKSEAETKPKKK</sequence>
<dbReference type="PROSITE" id="PS00226">
    <property type="entry name" value="IF_ROD_1"/>
    <property type="match status" value="1"/>
</dbReference>
<dbReference type="FunFam" id="1.20.5.170:FF:000002">
    <property type="entry name" value="Type I keratin KA11"/>
    <property type="match status" value="1"/>
</dbReference>
<comment type="similarity">
    <text evidence="5 6">Belongs to the intermediate filament family.</text>
</comment>
<dbReference type="GO" id="GO:0033693">
    <property type="term" value="P:neurofilament bundle assembly"/>
    <property type="evidence" value="ECO:0007669"/>
    <property type="project" value="TreeGrafter"/>
</dbReference>
<dbReference type="PANTHER" id="PTHR45652">
    <property type="entry name" value="GLIAL FIBRILLARY ACIDIC PROTEIN"/>
    <property type="match status" value="1"/>
</dbReference>
<feature type="compositionally biased region" description="Acidic residues" evidence="8">
    <location>
        <begin position="510"/>
        <end position="554"/>
    </location>
</feature>
<evidence type="ECO:0000313" key="10">
    <source>
        <dbReference type="EMBL" id="KAG5281360.1"/>
    </source>
</evidence>
<evidence type="ECO:0000259" key="9">
    <source>
        <dbReference type="PROSITE" id="PS51842"/>
    </source>
</evidence>
<comment type="subcellular location">
    <subcellularLocation>
        <location evidence="1">Cytoplasm</location>
    </subcellularLocation>
</comment>
<dbReference type="SMART" id="SM01391">
    <property type="entry name" value="Filament"/>
    <property type="match status" value="1"/>
</dbReference>
<dbReference type="GO" id="GO:0099160">
    <property type="term" value="C:postsynaptic intermediate filament cytoskeleton"/>
    <property type="evidence" value="ECO:0007669"/>
    <property type="project" value="TreeGrafter"/>
</dbReference>
<name>A0AAV6H5K8_9TELE</name>
<evidence type="ECO:0000256" key="8">
    <source>
        <dbReference type="SAM" id="MobiDB-lite"/>
    </source>
</evidence>
<dbReference type="FunFam" id="1.20.5.1160:FF:000001">
    <property type="entry name" value="Keratin type II"/>
    <property type="match status" value="1"/>
</dbReference>
<dbReference type="InterPro" id="IPR018039">
    <property type="entry name" value="IF_conserved"/>
</dbReference>
<dbReference type="Gene3D" id="1.20.5.170">
    <property type="match status" value="1"/>
</dbReference>
<dbReference type="AlphaFoldDB" id="A0AAV6H5K8"/>
<keyword evidence="2" id="KW-0963">Cytoplasm</keyword>
<dbReference type="EMBL" id="JADWDJ010000005">
    <property type="protein sequence ID" value="KAG5281360.1"/>
    <property type="molecule type" value="Genomic_DNA"/>
</dbReference>
<accession>A0AAV6H5K8</accession>
<gene>
    <name evidence="10" type="ORF">AALO_G00071260</name>
</gene>
<dbReference type="GO" id="GO:0030424">
    <property type="term" value="C:axon"/>
    <property type="evidence" value="ECO:0007669"/>
    <property type="project" value="TreeGrafter"/>
</dbReference>
<evidence type="ECO:0000313" key="11">
    <source>
        <dbReference type="Proteomes" id="UP000823561"/>
    </source>
</evidence>
<evidence type="ECO:0000256" key="4">
    <source>
        <dbReference type="ARBA" id="ARBA00023054"/>
    </source>
</evidence>
<keyword evidence="3 6" id="KW-0403">Intermediate filament</keyword>
<evidence type="ECO:0000256" key="1">
    <source>
        <dbReference type="ARBA" id="ARBA00004496"/>
    </source>
</evidence>
<feature type="coiled-coil region" evidence="7">
    <location>
        <begin position="306"/>
        <end position="365"/>
    </location>
</feature>
<evidence type="ECO:0000256" key="3">
    <source>
        <dbReference type="ARBA" id="ARBA00022754"/>
    </source>
</evidence>
<dbReference type="Pfam" id="PF00038">
    <property type="entry name" value="Filament"/>
    <property type="match status" value="1"/>
</dbReference>
<evidence type="ECO:0000256" key="6">
    <source>
        <dbReference type="RuleBase" id="RU000685"/>
    </source>
</evidence>
<dbReference type="GO" id="GO:0005737">
    <property type="term" value="C:cytoplasm"/>
    <property type="evidence" value="ECO:0007669"/>
    <property type="project" value="UniProtKB-SubCell"/>
</dbReference>
<organism evidence="10 11">
    <name type="scientific">Alosa alosa</name>
    <name type="common">allis shad</name>
    <dbReference type="NCBI Taxonomy" id="278164"/>
    <lineage>
        <taxon>Eukaryota</taxon>
        <taxon>Metazoa</taxon>
        <taxon>Chordata</taxon>
        <taxon>Craniata</taxon>
        <taxon>Vertebrata</taxon>
        <taxon>Euteleostomi</taxon>
        <taxon>Actinopterygii</taxon>
        <taxon>Neopterygii</taxon>
        <taxon>Teleostei</taxon>
        <taxon>Clupei</taxon>
        <taxon>Clupeiformes</taxon>
        <taxon>Clupeoidei</taxon>
        <taxon>Clupeidae</taxon>
        <taxon>Alosa</taxon>
    </lineage>
</organism>
<protein>
    <recommendedName>
        <fullName evidence="9">IF rod domain-containing protein</fullName>
    </recommendedName>
</protein>
<dbReference type="FunFam" id="1.20.5.500:FF:000001">
    <property type="entry name" value="Type II keratin 23"/>
    <property type="match status" value="1"/>
</dbReference>
<comment type="caution">
    <text evidence="10">The sequence shown here is derived from an EMBL/GenBank/DDBJ whole genome shotgun (WGS) entry which is preliminary data.</text>
</comment>
<dbReference type="Proteomes" id="UP000823561">
    <property type="component" value="Chromosome 5"/>
</dbReference>
<dbReference type="SUPFAM" id="SSF64593">
    <property type="entry name" value="Intermediate filament protein, coiled coil region"/>
    <property type="match status" value="2"/>
</dbReference>
<dbReference type="GO" id="GO:0005882">
    <property type="term" value="C:intermediate filament"/>
    <property type="evidence" value="ECO:0007669"/>
    <property type="project" value="UniProtKB-KW"/>
</dbReference>
<feature type="compositionally biased region" description="Acidic residues" evidence="8">
    <location>
        <begin position="458"/>
        <end position="503"/>
    </location>
</feature>
<keyword evidence="11" id="KW-1185">Reference proteome</keyword>
<dbReference type="InterPro" id="IPR039008">
    <property type="entry name" value="IF_rod_dom"/>
</dbReference>
<feature type="compositionally biased region" description="Basic and acidic residues" evidence="8">
    <location>
        <begin position="555"/>
        <end position="576"/>
    </location>
</feature>
<dbReference type="Gene3D" id="1.20.5.1160">
    <property type="entry name" value="Vasodilator-stimulated phosphoprotein"/>
    <property type="match status" value="1"/>
</dbReference>
<feature type="domain" description="IF rod" evidence="9">
    <location>
        <begin position="76"/>
        <end position="387"/>
    </location>
</feature>
<reference evidence="10" key="1">
    <citation type="submission" date="2020-10" db="EMBL/GenBank/DDBJ databases">
        <title>Chromosome-scale genome assembly of the Allis shad, Alosa alosa.</title>
        <authorList>
            <person name="Margot Z."/>
            <person name="Christophe K."/>
            <person name="Cabau C."/>
            <person name="Louis A."/>
            <person name="Berthelot C."/>
            <person name="Parey E."/>
            <person name="Roest Crollius H."/>
            <person name="Montfort J."/>
            <person name="Robinson-Rechavi M."/>
            <person name="Bucao C."/>
            <person name="Bouchez O."/>
            <person name="Gislard M."/>
            <person name="Lluch J."/>
            <person name="Milhes M."/>
            <person name="Lampietro C."/>
            <person name="Lopez Roques C."/>
            <person name="Donnadieu C."/>
            <person name="Braasch I."/>
            <person name="Desvignes T."/>
            <person name="Postlethwait J."/>
            <person name="Bobe J."/>
            <person name="Guiguen Y."/>
        </authorList>
    </citation>
    <scope>NUCLEOTIDE SEQUENCE</scope>
    <source>
        <strain evidence="10">M-15738</strain>
        <tissue evidence="10">Blood</tissue>
    </source>
</reference>
<feature type="coiled-coil region" evidence="7">
    <location>
        <begin position="66"/>
        <end position="212"/>
    </location>
</feature>
<proteinExistence type="inferred from homology"/>
<dbReference type="InterPro" id="IPR050405">
    <property type="entry name" value="Intermediate_filament"/>
</dbReference>
<dbReference type="GO" id="GO:0099184">
    <property type="term" value="F:structural constituent of postsynaptic intermediate filament cytoskeleton"/>
    <property type="evidence" value="ECO:0007669"/>
    <property type="project" value="TreeGrafter"/>
</dbReference>
<evidence type="ECO:0000256" key="5">
    <source>
        <dbReference type="ARBA" id="ARBA00061646"/>
    </source>
</evidence>
<keyword evidence="4 7" id="KW-0175">Coiled coil</keyword>
<dbReference type="PROSITE" id="PS51842">
    <property type="entry name" value="IF_ROD_2"/>
    <property type="match status" value="1"/>
</dbReference>
<dbReference type="Gene3D" id="1.20.5.500">
    <property type="entry name" value="Single helix bin"/>
    <property type="match status" value="1"/>
</dbReference>
<dbReference type="SUPFAM" id="SSF90257">
    <property type="entry name" value="Myosin rod fragments"/>
    <property type="match status" value="1"/>
</dbReference>
<feature type="region of interest" description="Disordered" evidence="8">
    <location>
        <begin position="446"/>
        <end position="576"/>
    </location>
</feature>
<evidence type="ECO:0000256" key="2">
    <source>
        <dbReference type="ARBA" id="ARBA00022490"/>
    </source>
</evidence>